<sequence length="857" mass="94931">MARPTSISRLHNDKKHTGEQSLHERRQVHDQYFSDNEIETRATFDASTYDDGNYAFTGVAQEARVIRASPIVKRDEAEVPRYITLSDKLEEDTEGPIMGRPGNVPSPTGTLNVPAHKTKPLCDRTNPDIDEEDRDFRRQVAQMMKQAPSRNERPDPDPPGSIEPARIGTLISESPVGSINRTDQPVHAVDTPVAGENCVSTSSRDQSALSAEIYKSNKSYEIRDSTRGGKGMFATKDIRDGDVIVVEDSLIRLLCFDPHTPAHEYDPYYQEMIQTLKHQLEYFVGEEDKRFIESLEPFDSEEPFILEVMRMYGLEAYHPHYFHCTALYRDICRVNHSCDGSNAILGTQGRQNDWTTGKLAARRDIKKGEEILIDYTSLGGKDSTAGYPNNVLLSVRSPVLAAIDASKFTRTADIAAADGSESPSVAKSAHRKCLNQRAFIGHSRVFDDGASCEMVESEVRRLVSSYRSKKLGAKKPWKAELTRGASDAPSPVQKSVRRHPYRDNSAAVNNDPTKIGMDFAMKLGGSGRTRGAEPLEAGYCDITSLFFHRRGQYAFGLTFHGSFVPPASHAVDTIAQTDQPGPGGSSTVIIANDEDSISGEADGLRASFPNGTCRIALENEDWMTAPMQNPEIVPEAKILGNIEFDFDFPLHLEDLQGHTASEGQGGIDGNTTKPFFNGSNFLQAAEAAPLFIAPQQQNEIFQTAIGEQFWSDSVHKDPEDAPGANESSQEWNFSESFESTSHFQVSRQEPSFSSNDYDSLDSLPPSSQESSVSTTTAASPNTQATTPSSTNSFSDRPFCNICRATFKRVGDLKRHEGVHLPKRFHCKQLGCDRKGRNGFYRRDKLRAHEKQVHGVEN</sequence>
<dbReference type="PANTHER" id="PTHR47332">
    <property type="entry name" value="SET DOMAIN-CONTAINING PROTEIN 5"/>
    <property type="match status" value="1"/>
</dbReference>
<dbReference type="SMART" id="SM00317">
    <property type="entry name" value="SET"/>
    <property type="match status" value="1"/>
</dbReference>
<dbReference type="GO" id="GO:0008270">
    <property type="term" value="F:zinc ion binding"/>
    <property type="evidence" value="ECO:0007669"/>
    <property type="project" value="UniProtKB-KW"/>
</dbReference>
<dbReference type="InterPro" id="IPR001214">
    <property type="entry name" value="SET_dom"/>
</dbReference>
<feature type="domain" description="C2H2-type" evidence="3">
    <location>
        <begin position="797"/>
        <end position="824"/>
    </location>
</feature>
<protein>
    <recommendedName>
        <fullName evidence="7">SET domain-containing protein</fullName>
    </recommendedName>
</protein>
<organism evidence="5 6">
    <name type="scientific">Hyaloscypha hepaticicola</name>
    <dbReference type="NCBI Taxonomy" id="2082293"/>
    <lineage>
        <taxon>Eukaryota</taxon>
        <taxon>Fungi</taxon>
        <taxon>Dikarya</taxon>
        <taxon>Ascomycota</taxon>
        <taxon>Pezizomycotina</taxon>
        <taxon>Leotiomycetes</taxon>
        <taxon>Helotiales</taxon>
        <taxon>Hyaloscyphaceae</taxon>
        <taxon>Hyaloscypha</taxon>
    </lineage>
</organism>
<evidence type="ECO:0000256" key="2">
    <source>
        <dbReference type="SAM" id="MobiDB-lite"/>
    </source>
</evidence>
<dbReference type="Gene3D" id="3.30.160.60">
    <property type="entry name" value="Classic Zinc Finger"/>
    <property type="match status" value="1"/>
</dbReference>
<feature type="compositionally biased region" description="Polar residues" evidence="2">
    <location>
        <begin position="725"/>
        <end position="750"/>
    </location>
</feature>
<keyword evidence="6" id="KW-1185">Reference proteome</keyword>
<feature type="domain" description="SET" evidence="4">
    <location>
        <begin position="218"/>
        <end position="376"/>
    </location>
</feature>
<feature type="region of interest" description="Disordered" evidence="2">
    <location>
        <begin position="1"/>
        <end position="34"/>
    </location>
</feature>
<dbReference type="OrthoDB" id="3180714at2759"/>
<evidence type="ECO:0000259" key="4">
    <source>
        <dbReference type="PROSITE" id="PS50280"/>
    </source>
</evidence>
<keyword evidence="1" id="KW-0862">Zinc</keyword>
<dbReference type="SUPFAM" id="SSF82199">
    <property type="entry name" value="SET domain"/>
    <property type="match status" value="1"/>
</dbReference>
<dbReference type="PROSITE" id="PS00028">
    <property type="entry name" value="ZINC_FINGER_C2H2_1"/>
    <property type="match status" value="1"/>
</dbReference>
<dbReference type="Gene3D" id="2.170.270.10">
    <property type="entry name" value="SET domain"/>
    <property type="match status" value="1"/>
</dbReference>
<name>A0A2J6QKP4_9HELO</name>
<feature type="compositionally biased region" description="Basic and acidic residues" evidence="2">
    <location>
        <begin position="15"/>
        <end position="29"/>
    </location>
</feature>
<evidence type="ECO:0000259" key="3">
    <source>
        <dbReference type="PROSITE" id="PS50157"/>
    </source>
</evidence>
<evidence type="ECO:0008006" key="7">
    <source>
        <dbReference type="Google" id="ProtNLM"/>
    </source>
</evidence>
<keyword evidence="1" id="KW-0863">Zinc-finger</keyword>
<dbReference type="InterPro" id="IPR013087">
    <property type="entry name" value="Znf_C2H2_type"/>
</dbReference>
<dbReference type="SMART" id="SM00355">
    <property type="entry name" value="ZnF_C2H2"/>
    <property type="match status" value="2"/>
</dbReference>
<feature type="compositionally biased region" description="Polar residues" evidence="2">
    <location>
        <begin position="781"/>
        <end position="792"/>
    </location>
</feature>
<dbReference type="PROSITE" id="PS50280">
    <property type="entry name" value="SET"/>
    <property type="match status" value="1"/>
</dbReference>
<feature type="region of interest" description="Disordered" evidence="2">
    <location>
        <begin position="92"/>
        <end position="165"/>
    </location>
</feature>
<dbReference type="InterPro" id="IPR046341">
    <property type="entry name" value="SET_dom_sf"/>
</dbReference>
<evidence type="ECO:0000256" key="1">
    <source>
        <dbReference type="PROSITE-ProRule" id="PRU00042"/>
    </source>
</evidence>
<evidence type="ECO:0000313" key="6">
    <source>
        <dbReference type="Proteomes" id="UP000235672"/>
    </source>
</evidence>
<keyword evidence="1" id="KW-0479">Metal-binding</keyword>
<evidence type="ECO:0000313" key="5">
    <source>
        <dbReference type="EMBL" id="PMD26806.1"/>
    </source>
</evidence>
<dbReference type="PROSITE" id="PS50157">
    <property type="entry name" value="ZINC_FINGER_C2H2_2"/>
    <property type="match status" value="1"/>
</dbReference>
<dbReference type="STRING" id="1745343.A0A2J6QKP4"/>
<reference evidence="5 6" key="1">
    <citation type="submission" date="2016-05" db="EMBL/GenBank/DDBJ databases">
        <title>A degradative enzymes factory behind the ericoid mycorrhizal symbiosis.</title>
        <authorList>
            <consortium name="DOE Joint Genome Institute"/>
            <person name="Martino E."/>
            <person name="Morin E."/>
            <person name="Grelet G."/>
            <person name="Kuo A."/>
            <person name="Kohler A."/>
            <person name="Daghino S."/>
            <person name="Barry K."/>
            <person name="Choi C."/>
            <person name="Cichocki N."/>
            <person name="Clum A."/>
            <person name="Copeland A."/>
            <person name="Hainaut M."/>
            <person name="Haridas S."/>
            <person name="Labutti K."/>
            <person name="Lindquist E."/>
            <person name="Lipzen A."/>
            <person name="Khouja H.-R."/>
            <person name="Murat C."/>
            <person name="Ohm R."/>
            <person name="Olson A."/>
            <person name="Spatafora J."/>
            <person name="Veneault-Fourrey C."/>
            <person name="Henrissat B."/>
            <person name="Grigoriev I."/>
            <person name="Martin F."/>
            <person name="Perotto S."/>
        </authorList>
    </citation>
    <scope>NUCLEOTIDE SEQUENCE [LARGE SCALE GENOMIC DNA]</scope>
    <source>
        <strain evidence="5 6">UAMH 7357</strain>
    </source>
</reference>
<dbReference type="Proteomes" id="UP000235672">
    <property type="component" value="Unassembled WGS sequence"/>
</dbReference>
<dbReference type="PANTHER" id="PTHR47332:SF4">
    <property type="entry name" value="SET DOMAIN-CONTAINING PROTEIN 5"/>
    <property type="match status" value="1"/>
</dbReference>
<dbReference type="Pfam" id="PF00856">
    <property type="entry name" value="SET"/>
    <property type="match status" value="1"/>
</dbReference>
<proteinExistence type="predicted"/>
<accession>A0A2J6QKP4</accession>
<dbReference type="EMBL" id="KZ613467">
    <property type="protein sequence ID" value="PMD26806.1"/>
    <property type="molecule type" value="Genomic_DNA"/>
</dbReference>
<feature type="compositionally biased region" description="Low complexity" evidence="2">
    <location>
        <begin position="751"/>
        <end position="780"/>
    </location>
</feature>
<dbReference type="AlphaFoldDB" id="A0A2J6QKP4"/>
<gene>
    <name evidence="5" type="ORF">NA56DRAFT_698050</name>
</gene>
<feature type="region of interest" description="Disordered" evidence="2">
    <location>
        <begin position="713"/>
        <end position="792"/>
    </location>
</feature>
<dbReference type="InterPro" id="IPR053185">
    <property type="entry name" value="SET_domain_protein"/>
</dbReference>